<evidence type="ECO:0000256" key="4">
    <source>
        <dbReference type="SAM" id="SignalP"/>
    </source>
</evidence>
<sequence>MIKPYQSKLAFAAISAVLALFGCSQKTTSNTQWSLTPFVRPANAQPIISPNASSSFLDPMSGKQVNWESNDTFNPAAAVKGDSIYVIYRAEDKSGVGIGERTSRLGLAASADGLTMKTRPTPVVYPANDSQKEFEWPGGCEDPRVAQTEDGTYVMLYTQWNKKVPRLAVATSKDLVNWQKHGSAFRTAHQGKFFDTPSKSASIVTSLTNGKQVITKVNGKYLMYWGEKFINLAWSDDLINWTPELNDKGELLAIVSPRAGFFDSQLTECGPPAVLTDKGIVVLYNGKNEPGKKGDERYTANTYAAGQVMFDAKDPKKVLQRLDEPFFVPQESFEKSGQYPAGTVFVEGLVYFKDKWFLYYGCADSRVGVAIYEPKN</sequence>
<evidence type="ECO:0000313" key="5">
    <source>
        <dbReference type="EMBL" id="MFN0290297.1"/>
    </source>
</evidence>
<proteinExistence type="inferred from homology"/>
<dbReference type="PANTHER" id="PTHR34106:SF5">
    <property type="entry name" value="GLYCOSIDASE"/>
    <property type="match status" value="1"/>
</dbReference>
<dbReference type="InterPro" id="IPR007184">
    <property type="entry name" value="Mannoside_phosphorylase"/>
</dbReference>
<dbReference type="Gene3D" id="2.115.10.20">
    <property type="entry name" value="Glycosyl hydrolase domain, family 43"/>
    <property type="match status" value="1"/>
</dbReference>
<dbReference type="EMBL" id="SRMP02000001">
    <property type="protein sequence ID" value="MFN0290297.1"/>
    <property type="molecule type" value="Genomic_DNA"/>
</dbReference>
<evidence type="ECO:0000256" key="3">
    <source>
        <dbReference type="ARBA" id="ARBA00024356"/>
    </source>
</evidence>
<comment type="similarity">
    <text evidence="3">Belongs to the glycosyl hydrolase 130 family.</text>
</comment>
<dbReference type="Proteomes" id="UP001517367">
    <property type="component" value="Unassembled WGS sequence"/>
</dbReference>
<dbReference type="PANTHER" id="PTHR34106">
    <property type="entry name" value="GLYCOSIDASE"/>
    <property type="match status" value="1"/>
</dbReference>
<dbReference type="SUPFAM" id="SSF75005">
    <property type="entry name" value="Arabinanase/levansucrase/invertase"/>
    <property type="match status" value="1"/>
</dbReference>
<feature type="chain" id="PRO_5045892351" evidence="4">
    <location>
        <begin position="20"/>
        <end position="376"/>
    </location>
</feature>
<dbReference type="InterPro" id="IPR023296">
    <property type="entry name" value="Glyco_hydro_beta-prop_sf"/>
</dbReference>
<dbReference type="PIRSF" id="PIRSF016202">
    <property type="entry name" value="PH1107"/>
    <property type="match status" value="1"/>
</dbReference>
<dbReference type="PROSITE" id="PS51257">
    <property type="entry name" value="PROKAR_LIPOPROTEIN"/>
    <property type="match status" value="1"/>
</dbReference>
<accession>A0ABW9JD16</accession>
<evidence type="ECO:0000313" key="6">
    <source>
        <dbReference type="Proteomes" id="UP001517367"/>
    </source>
</evidence>
<keyword evidence="5" id="KW-0378">Hydrolase</keyword>
<comment type="caution">
    <text evidence="5">The sequence shown here is derived from an EMBL/GenBank/DDBJ whole genome shotgun (WGS) entry which is preliminary data.</text>
</comment>
<name>A0ABW9JD16_9SPHI</name>
<keyword evidence="4" id="KW-0732">Signal</keyword>
<dbReference type="Pfam" id="PF04041">
    <property type="entry name" value="Glyco_hydro_130"/>
    <property type="match status" value="1"/>
</dbReference>
<keyword evidence="2" id="KW-0808">Transferase</keyword>
<evidence type="ECO:0000256" key="2">
    <source>
        <dbReference type="ARBA" id="ARBA00022679"/>
    </source>
</evidence>
<keyword evidence="6" id="KW-1185">Reference proteome</keyword>
<evidence type="ECO:0000256" key="1">
    <source>
        <dbReference type="ARBA" id="ARBA00022676"/>
    </source>
</evidence>
<dbReference type="GO" id="GO:0016787">
    <property type="term" value="F:hydrolase activity"/>
    <property type="evidence" value="ECO:0007669"/>
    <property type="project" value="UniProtKB-KW"/>
</dbReference>
<gene>
    <name evidence="5" type="ORF">E5L68_002780</name>
</gene>
<dbReference type="CDD" id="cd18610">
    <property type="entry name" value="GH130_BT3780-like"/>
    <property type="match status" value="1"/>
</dbReference>
<organism evidence="5 6">
    <name type="scientific">Pedobacter helvus</name>
    <dbReference type="NCBI Taxonomy" id="2563444"/>
    <lineage>
        <taxon>Bacteria</taxon>
        <taxon>Pseudomonadati</taxon>
        <taxon>Bacteroidota</taxon>
        <taxon>Sphingobacteriia</taxon>
        <taxon>Sphingobacteriales</taxon>
        <taxon>Sphingobacteriaceae</taxon>
        <taxon>Pedobacter</taxon>
    </lineage>
</organism>
<protein>
    <submittedName>
        <fullName evidence="5">Glycoside hydrolase family 130 protein</fullName>
    </submittedName>
</protein>
<dbReference type="RefSeq" id="WP_138727881.1">
    <property type="nucleotide sequence ID" value="NZ_SRMP02000001.1"/>
</dbReference>
<feature type="signal peptide" evidence="4">
    <location>
        <begin position="1"/>
        <end position="19"/>
    </location>
</feature>
<reference evidence="5 6" key="1">
    <citation type="submission" date="2024-12" db="EMBL/GenBank/DDBJ databases">
        <authorList>
            <person name="Hu S."/>
        </authorList>
    </citation>
    <scope>NUCLEOTIDE SEQUENCE [LARGE SCALE GENOMIC DNA]</scope>
    <source>
        <strain evidence="5 6">P-25</strain>
    </source>
</reference>
<keyword evidence="1" id="KW-0328">Glycosyltransferase</keyword>